<feature type="binding site" evidence="7">
    <location>
        <position position="193"/>
    </location>
    <ligand>
        <name>Zn(2+)</name>
        <dbReference type="ChEBI" id="CHEBI:29105"/>
        <label>2</label>
    </ligand>
</feature>
<dbReference type="Gene3D" id="1.10.150.900">
    <property type="match status" value="1"/>
</dbReference>
<evidence type="ECO:0000256" key="4">
    <source>
        <dbReference type="ARBA" id="ARBA00022801"/>
    </source>
</evidence>
<dbReference type="EMBL" id="BTGB01000005">
    <property type="protein sequence ID" value="GMM46931.1"/>
    <property type="molecule type" value="Genomic_DNA"/>
</dbReference>
<gene>
    <name evidence="10" type="ORF">DAPK24_035060</name>
</gene>
<name>A0AAV5R8J3_PICKL</name>
<evidence type="ECO:0000313" key="11">
    <source>
        <dbReference type="Proteomes" id="UP001378960"/>
    </source>
</evidence>
<keyword evidence="3 7" id="KW-0479">Metal-binding</keyword>
<sequence length="604" mass="68367">MSYQDNNNSDYEKINDQLERLDSEIGQPVQFNASKKSFFNVKKLIVMVFLAITIGSVFHFNSSSSSSSIGGCSGKKNVTGKFMTPFPFDESKPICPIPSKVAIKEKDQVQFILHDEKYHEGVIERFSKSLQIDTVVYDKTTDYSKMAKFHEFLEGAYPLIYKTAEVFKVNSYGLVFHFPGSNADLKPVMIAAHMDTVPIGDPHDWNEDPFSGRFDGDKFHGRGASDCKNLLIGIMEATEKLIQDGKDNFERGVILAFGFDEEKSGFDGAFHIGEFLVNKFGENSVEVITDEGPVMFIDTLGDYYSMIVNGEKGYADIEVEITTPGGHSSNPRDHTSIGMISKFLTDYEDDLYKPVLSDDSPMVGFFECLGEHGRLPTDLKNAARRVRYDEDARDYVLDYTNNLPVIKYSIRTAQAIDIVNGGDKANALPRLVNAVINHRIAYGNDLDTIWEKLTKHGKVSADKYDIGLTVNGKEIYPENENGNMIIRYYADPLVDAPVSSSEDDFYKEFTGIIKSFYEDEVFPEKFNKDSDKKFIITPSIMSGNTDTRHYWKLTDRIYRVQPGSLNIFDANIHGPNEWTDLTTHMQTVSFYYNYISHYCLPDEE</sequence>
<evidence type="ECO:0000313" key="10">
    <source>
        <dbReference type="EMBL" id="GMM46931.1"/>
    </source>
</evidence>
<dbReference type="GO" id="GO:0004181">
    <property type="term" value="F:metallocarboxypeptidase activity"/>
    <property type="evidence" value="ECO:0007669"/>
    <property type="project" value="InterPro"/>
</dbReference>
<organism evidence="10 11">
    <name type="scientific">Pichia kluyveri</name>
    <name type="common">Yeast</name>
    <dbReference type="NCBI Taxonomy" id="36015"/>
    <lineage>
        <taxon>Eukaryota</taxon>
        <taxon>Fungi</taxon>
        <taxon>Dikarya</taxon>
        <taxon>Ascomycota</taxon>
        <taxon>Saccharomycotina</taxon>
        <taxon>Pichiomycetes</taxon>
        <taxon>Pichiales</taxon>
        <taxon>Pichiaceae</taxon>
        <taxon>Pichia</taxon>
    </lineage>
</organism>
<feature type="active site" evidence="6">
    <location>
        <position position="195"/>
    </location>
</feature>
<dbReference type="PROSITE" id="PS00759">
    <property type="entry name" value="ARGE_DAPE_CPG2_2"/>
    <property type="match status" value="1"/>
</dbReference>
<keyword evidence="8" id="KW-0472">Membrane</keyword>
<dbReference type="GO" id="GO:0000328">
    <property type="term" value="C:fungal-type vacuole lumen"/>
    <property type="evidence" value="ECO:0007669"/>
    <property type="project" value="TreeGrafter"/>
</dbReference>
<dbReference type="AlphaFoldDB" id="A0AAV5R8J3"/>
<feature type="binding site" evidence="7">
    <location>
        <position position="290"/>
    </location>
    <ligand>
        <name>Zn(2+)</name>
        <dbReference type="ChEBI" id="CHEBI:29105"/>
        <label>2</label>
    </ligand>
</feature>
<dbReference type="PROSITE" id="PS00758">
    <property type="entry name" value="ARGE_DAPE_CPG2_1"/>
    <property type="match status" value="1"/>
</dbReference>
<dbReference type="InterPro" id="IPR011650">
    <property type="entry name" value="Peptidase_M20_dimer"/>
</dbReference>
<dbReference type="InterPro" id="IPR017141">
    <property type="entry name" value="Pept_M20_carboxypep"/>
</dbReference>
<evidence type="ECO:0000256" key="5">
    <source>
        <dbReference type="ARBA" id="ARBA00022833"/>
    </source>
</evidence>
<keyword evidence="8" id="KW-1133">Transmembrane helix</keyword>
<dbReference type="GO" id="GO:0046872">
    <property type="term" value="F:metal ion binding"/>
    <property type="evidence" value="ECO:0007669"/>
    <property type="project" value="UniProtKB-KW"/>
</dbReference>
<evidence type="ECO:0000259" key="9">
    <source>
        <dbReference type="Pfam" id="PF07687"/>
    </source>
</evidence>
<protein>
    <recommendedName>
        <fullName evidence="9">Peptidase M20 dimerisation domain-containing protein</fullName>
    </recommendedName>
</protein>
<evidence type="ECO:0000256" key="8">
    <source>
        <dbReference type="SAM" id="Phobius"/>
    </source>
</evidence>
<evidence type="ECO:0000256" key="1">
    <source>
        <dbReference type="ARBA" id="ARBA00006247"/>
    </source>
</evidence>
<dbReference type="PANTHER" id="PTHR45962">
    <property type="entry name" value="N-FATTY-ACYL-AMINO ACID SYNTHASE/HYDROLASE PM20D1"/>
    <property type="match status" value="1"/>
</dbReference>
<keyword evidence="8" id="KW-0812">Transmembrane</keyword>
<dbReference type="InterPro" id="IPR002933">
    <property type="entry name" value="Peptidase_M20"/>
</dbReference>
<evidence type="ECO:0000256" key="2">
    <source>
        <dbReference type="ARBA" id="ARBA00022670"/>
    </source>
</evidence>
<dbReference type="PANTHER" id="PTHR45962:SF1">
    <property type="entry name" value="N-FATTY-ACYL-AMINO ACID SYNTHASE_HYDROLASE PM20D1"/>
    <property type="match status" value="1"/>
</dbReference>
<comment type="caution">
    <text evidence="10">The sequence shown here is derived from an EMBL/GenBank/DDBJ whole genome shotgun (WGS) entry which is preliminary data.</text>
</comment>
<keyword evidence="2" id="KW-0645">Protease</keyword>
<accession>A0AAV5R8J3</accession>
<feature type="binding site" evidence="7">
    <location>
        <position position="226"/>
    </location>
    <ligand>
        <name>Zn(2+)</name>
        <dbReference type="ChEBI" id="CHEBI:29105"/>
        <label>2</label>
    </ligand>
</feature>
<feature type="active site" description="Proton acceptor" evidence="6">
    <location>
        <position position="261"/>
    </location>
</feature>
<dbReference type="InterPro" id="IPR001261">
    <property type="entry name" value="ArgE/DapE_CS"/>
</dbReference>
<proteinExistence type="inferred from homology"/>
<feature type="binding site" evidence="7">
    <location>
        <position position="262"/>
    </location>
    <ligand>
        <name>Zn(2+)</name>
        <dbReference type="ChEBI" id="CHEBI:29105"/>
        <label>1</label>
    </ligand>
</feature>
<feature type="binding site" evidence="7">
    <location>
        <position position="226"/>
    </location>
    <ligand>
        <name>Zn(2+)</name>
        <dbReference type="ChEBI" id="CHEBI:29105"/>
        <label>1</label>
    </ligand>
</feature>
<keyword evidence="4" id="KW-0378">Hydrolase</keyword>
<feature type="domain" description="Peptidase M20 dimerisation" evidence="9">
    <location>
        <begin position="309"/>
        <end position="456"/>
    </location>
</feature>
<keyword evidence="5 7" id="KW-0862">Zinc</keyword>
<dbReference type="InterPro" id="IPR047177">
    <property type="entry name" value="Pept_M20A"/>
</dbReference>
<feature type="transmembrane region" description="Helical" evidence="8">
    <location>
        <begin position="44"/>
        <end position="60"/>
    </location>
</feature>
<dbReference type="Gene3D" id="3.40.630.10">
    <property type="entry name" value="Zn peptidases"/>
    <property type="match status" value="1"/>
</dbReference>
<dbReference type="Pfam" id="PF07687">
    <property type="entry name" value="M20_dimer"/>
    <property type="match status" value="1"/>
</dbReference>
<dbReference type="Pfam" id="PF01546">
    <property type="entry name" value="Peptidase_M20"/>
    <property type="match status" value="1"/>
</dbReference>
<dbReference type="SUPFAM" id="SSF53187">
    <property type="entry name" value="Zn-dependent exopeptidases"/>
    <property type="match status" value="1"/>
</dbReference>
<dbReference type="GO" id="GO:0051603">
    <property type="term" value="P:proteolysis involved in protein catabolic process"/>
    <property type="evidence" value="ECO:0007669"/>
    <property type="project" value="TreeGrafter"/>
</dbReference>
<comment type="similarity">
    <text evidence="1">Belongs to the peptidase M20A family.</text>
</comment>
<evidence type="ECO:0000256" key="7">
    <source>
        <dbReference type="PIRSR" id="PIRSR037217-2"/>
    </source>
</evidence>
<feature type="binding site" evidence="7">
    <location>
        <position position="573"/>
    </location>
    <ligand>
        <name>Zn(2+)</name>
        <dbReference type="ChEBI" id="CHEBI:29105"/>
        <label>1</label>
    </ligand>
</feature>
<dbReference type="Proteomes" id="UP001378960">
    <property type="component" value="Unassembled WGS sequence"/>
</dbReference>
<keyword evidence="11" id="KW-1185">Reference proteome</keyword>
<evidence type="ECO:0000256" key="3">
    <source>
        <dbReference type="ARBA" id="ARBA00022723"/>
    </source>
</evidence>
<dbReference type="PIRSF" id="PIRSF037217">
    <property type="entry name" value="Carboxypeptidase_S"/>
    <property type="match status" value="1"/>
</dbReference>
<reference evidence="10 11" key="1">
    <citation type="journal article" date="2023" name="Elife">
        <title>Identification of key yeast species and microbe-microbe interactions impacting larval growth of Drosophila in the wild.</title>
        <authorList>
            <person name="Mure A."/>
            <person name="Sugiura Y."/>
            <person name="Maeda R."/>
            <person name="Honda K."/>
            <person name="Sakurai N."/>
            <person name="Takahashi Y."/>
            <person name="Watada M."/>
            <person name="Katoh T."/>
            <person name="Gotoh A."/>
            <person name="Gotoh Y."/>
            <person name="Taniguchi I."/>
            <person name="Nakamura K."/>
            <person name="Hayashi T."/>
            <person name="Katayama T."/>
            <person name="Uemura T."/>
            <person name="Hattori Y."/>
        </authorList>
    </citation>
    <scope>NUCLEOTIDE SEQUENCE [LARGE SCALE GENOMIC DNA]</scope>
    <source>
        <strain evidence="10 11">PK-24</strain>
    </source>
</reference>
<evidence type="ECO:0000256" key="6">
    <source>
        <dbReference type="PIRSR" id="PIRSR037217-1"/>
    </source>
</evidence>